<feature type="transmembrane region" description="Helical" evidence="1">
    <location>
        <begin position="219"/>
        <end position="249"/>
    </location>
</feature>
<evidence type="ECO:0000256" key="1">
    <source>
        <dbReference type="SAM" id="Phobius"/>
    </source>
</evidence>
<keyword evidence="1" id="KW-0472">Membrane</keyword>
<feature type="transmembrane region" description="Helical" evidence="1">
    <location>
        <begin position="177"/>
        <end position="198"/>
    </location>
</feature>
<sequence length="305" mass="32239">MTWFYFVVLGPVFAGILLALAWWLIWGRKRQLSGGGVGAPTVAAGLLLGGGAVGLLLLATGLFPLHLPPEYFVWYHNYRFTSPLLLGILGMVLLAFPVHGQSGRGVADLTPRTPLTFARGWWFVTPALLLALILSVTVMTGAASQPEPSTGHYTMYLVDLGGGRKMGSSIYGWYNSIPSLILIGVLIIVAIAVLVLIARPTPAPNREHDVHIRTFRTGNVLAIGTSALLMHLGFILSSLAGTVSITSSFPTSKGSVTFWTTFAGLQPMFAGASAVAAALGFALCGAVVLSAIPSRRRAPAKATTR</sequence>
<dbReference type="EMBL" id="SOHJ01000001">
    <property type="protein sequence ID" value="TFD63207.1"/>
    <property type="molecule type" value="Genomic_DNA"/>
</dbReference>
<feature type="transmembrane region" description="Helical" evidence="1">
    <location>
        <begin position="6"/>
        <end position="25"/>
    </location>
</feature>
<keyword evidence="1" id="KW-1133">Transmembrane helix</keyword>
<proteinExistence type="predicted"/>
<evidence type="ECO:0000313" key="3">
    <source>
        <dbReference type="Proteomes" id="UP000298170"/>
    </source>
</evidence>
<feature type="transmembrane region" description="Helical" evidence="1">
    <location>
        <begin position="37"/>
        <end position="60"/>
    </location>
</feature>
<name>A0A4R9AJG8_9MICO</name>
<keyword evidence="1" id="KW-0812">Transmembrane</keyword>
<feature type="transmembrane region" description="Helical" evidence="1">
    <location>
        <begin position="80"/>
        <end position="99"/>
    </location>
</feature>
<evidence type="ECO:0000313" key="2">
    <source>
        <dbReference type="EMBL" id="TFD63207.1"/>
    </source>
</evidence>
<dbReference type="OrthoDB" id="5117223at2"/>
<accession>A0A4R9AJG8</accession>
<dbReference type="RefSeq" id="WP_134512800.1">
    <property type="nucleotide sequence ID" value="NZ_SOHJ01000001.1"/>
</dbReference>
<organism evidence="2 3">
    <name type="scientific">Cryobacterium suzukii</name>
    <dbReference type="NCBI Taxonomy" id="1259198"/>
    <lineage>
        <taxon>Bacteria</taxon>
        <taxon>Bacillati</taxon>
        <taxon>Actinomycetota</taxon>
        <taxon>Actinomycetes</taxon>
        <taxon>Micrococcales</taxon>
        <taxon>Microbacteriaceae</taxon>
        <taxon>Cryobacterium</taxon>
    </lineage>
</organism>
<dbReference type="Proteomes" id="UP000298170">
    <property type="component" value="Unassembled WGS sequence"/>
</dbReference>
<dbReference type="AlphaFoldDB" id="A0A4R9AJG8"/>
<feature type="transmembrane region" description="Helical" evidence="1">
    <location>
        <begin position="120"/>
        <end position="143"/>
    </location>
</feature>
<protein>
    <submittedName>
        <fullName evidence="2">Uncharacterized protein</fullName>
    </submittedName>
</protein>
<comment type="caution">
    <text evidence="2">The sequence shown here is derived from an EMBL/GenBank/DDBJ whole genome shotgun (WGS) entry which is preliminary data.</text>
</comment>
<feature type="transmembrane region" description="Helical" evidence="1">
    <location>
        <begin position="269"/>
        <end position="292"/>
    </location>
</feature>
<reference evidence="2 3" key="1">
    <citation type="submission" date="2019-03" db="EMBL/GenBank/DDBJ databases">
        <title>Genomics of glacier-inhabiting Cryobacterium strains.</title>
        <authorList>
            <person name="Liu Q."/>
            <person name="Xin Y.-H."/>
        </authorList>
    </citation>
    <scope>NUCLEOTIDE SEQUENCE [LARGE SCALE GENOMIC DNA]</scope>
    <source>
        <strain evidence="2 3">Sr39</strain>
    </source>
</reference>
<keyword evidence="3" id="KW-1185">Reference proteome</keyword>
<gene>
    <name evidence="2" type="ORF">E3T39_00405</name>
</gene>